<feature type="chain" id="PRO_5002183748" description="Glutathione peroxidase" evidence="6">
    <location>
        <begin position="23"/>
        <end position="188"/>
    </location>
</feature>
<evidence type="ECO:0000313" key="8">
    <source>
        <dbReference type="Proteomes" id="UP000032266"/>
    </source>
</evidence>
<sequence>MNILMRILSVITVLTAPTYVLAASGVASPGQNNQCPAIFQQQMRKLHSSEILDLCEVSAGHPVMLVNTASHCGFTGQFEDLEAIHQKYKDQGLVVIGVSSDSFDQEDEDEGKAAEICYKNFGVSFTMLSTVPVTGDEAHPLFKEVARQSQAPEWNFYKYLISRDGHVVSANPSKIIPSDADITSLLNN</sequence>
<dbReference type="Pfam" id="PF00255">
    <property type="entry name" value="GSHPx"/>
    <property type="match status" value="1"/>
</dbReference>
<evidence type="ECO:0000256" key="6">
    <source>
        <dbReference type="SAM" id="SignalP"/>
    </source>
</evidence>
<gene>
    <name evidence="7" type="ORF">YC6258_03515</name>
</gene>
<dbReference type="RefSeq" id="WP_044617812.1">
    <property type="nucleotide sequence ID" value="NZ_CP007142.1"/>
</dbReference>
<dbReference type="InterPro" id="IPR036249">
    <property type="entry name" value="Thioredoxin-like_sf"/>
</dbReference>
<name>A0A0C5VMK8_9GAMM</name>
<evidence type="ECO:0000313" key="7">
    <source>
        <dbReference type="EMBL" id="AJQ95551.1"/>
    </source>
</evidence>
<dbReference type="OrthoDB" id="9785502at2"/>
<comment type="similarity">
    <text evidence="1 5">Belongs to the glutathione peroxidase family.</text>
</comment>
<dbReference type="Gene3D" id="3.40.30.10">
    <property type="entry name" value="Glutaredoxin"/>
    <property type="match status" value="1"/>
</dbReference>
<keyword evidence="6" id="KW-0732">Signal</keyword>
<dbReference type="EMBL" id="CP007142">
    <property type="protein sequence ID" value="AJQ95551.1"/>
    <property type="molecule type" value="Genomic_DNA"/>
</dbReference>
<dbReference type="KEGG" id="gsn:YC6258_03515"/>
<feature type="active site" evidence="4">
    <location>
        <position position="72"/>
    </location>
</feature>
<evidence type="ECO:0000256" key="4">
    <source>
        <dbReference type="PIRSR" id="PIRSR000303-1"/>
    </source>
</evidence>
<evidence type="ECO:0000256" key="1">
    <source>
        <dbReference type="ARBA" id="ARBA00006926"/>
    </source>
</evidence>
<dbReference type="InterPro" id="IPR000889">
    <property type="entry name" value="Glutathione_peroxidase"/>
</dbReference>
<dbReference type="GO" id="GO:0034599">
    <property type="term" value="P:cellular response to oxidative stress"/>
    <property type="evidence" value="ECO:0007669"/>
    <property type="project" value="TreeGrafter"/>
</dbReference>
<evidence type="ECO:0000256" key="2">
    <source>
        <dbReference type="ARBA" id="ARBA00022559"/>
    </source>
</evidence>
<keyword evidence="3 5" id="KW-0560">Oxidoreductase</keyword>
<dbReference type="AlphaFoldDB" id="A0A0C5VMK8"/>
<accession>A0A0C5VMK8</accession>
<feature type="signal peptide" evidence="6">
    <location>
        <begin position="1"/>
        <end position="22"/>
    </location>
</feature>
<dbReference type="InterPro" id="IPR029759">
    <property type="entry name" value="GPX_AS"/>
</dbReference>
<dbReference type="PATRIC" id="fig|1445510.3.peg.3478"/>
<dbReference type="GO" id="GO:0004601">
    <property type="term" value="F:peroxidase activity"/>
    <property type="evidence" value="ECO:0007669"/>
    <property type="project" value="UniProtKB-KW"/>
</dbReference>
<dbReference type="PANTHER" id="PTHR11592">
    <property type="entry name" value="GLUTATHIONE PEROXIDASE"/>
    <property type="match status" value="1"/>
</dbReference>
<dbReference type="HOGENOM" id="CLU_029507_1_3_6"/>
<keyword evidence="8" id="KW-1185">Reference proteome</keyword>
<dbReference type="PANTHER" id="PTHR11592:SF44">
    <property type="entry name" value="GLUTATHIONE PEROXIDASE"/>
    <property type="match status" value="1"/>
</dbReference>
<dbReference type="PROSITE" id="PS00460">
    <property type="entry name" value="GLUTATHIONE_PEROXID_1"/>
    <property type="match status" value="1"/>
</dbReference>
<dbReference type="Proteomes" id="UP000032266">
    <property type="component" value="Chromosome"/>
</dbReference>
<dbReference type="PROSITE" id="PS51355">
    <property type="entry name" value="GLUTATHIONE_PEROXID_3"/>
    <property type="match status" value="1"/>
</dbReference>
<dbReference type="SUPFAM" id="SSF52833">
    <property type="entry name" value="Thioredoxin-like"/>
    <property type="match status" value="1"/>
</dbReference>
<dbReference type="STRING" id="1445510.YC6258_03515"/>
<keyword evidence="2 5" id="KW-0575">Peroxidase</keyword>
<evidence type="ECO:0000256" key="3">
    <source>
        <dbReference type="ARBA" id="ARBA00023002"/>
    </source>
</evidence>
<organism evidence="7 8">
    <name type="scientific">Gynuella sunshinyii YC6258</name>
    <dbReference type="NCBI Taxonomy" id="1445510"/>
    <lineage>
        <taxon>Bacteria</taxon>
        <taxon>Pseudomonadati</taxon>
        <taxon>Pseudomonadota</taxon>
        <taxon>Gammaproteobacteria</taxon>
        <taxon>Oceanospirillales</taxon>
        <taxon>Saccharospirillaceae</taxon>
        <taxon>Gynuella</taxon>
    </lineage>
</organism>
<reference evidence="7 8" key="1">
    <citation type="submission" date="2014-01" db="EMBL/GenBank/DDBJ databases">
        <title>Full genme sequencing of cellulolytic bacterium Gynuella sunshinyii YC6258T gen. nov., sp. nov.</title>
        <authorList>
            <person name="Khan H."/>
            <person name="Chung E.J."/>
            <person name="Chung Y.R."/>
        </authorList>
    </citation>
    <scope>NUCLEOTIDE SEQUENCE [LARGE SCALE GENOMIC DNA]</scope>
    <source>
        <strain evidence="7 8">YC6258</strain>
    </source>
</reference>
<dbReference type="CDD" id="cd00340">
    <property type="entry name" value="GSH_Peroxidase"/>
    <property type="match status" value="1"/>
</dbReference>
<dbReference type="PIRSF" id="PIRSF000303">
    <property type="entry name" value="Glutathion_perox"/>
    <property type="match status" value="1"/>
</dbReference>
<proteinExistence type="inferred from homology"/>
<protein>
    <recommendedName>
        <fullName evidence="5">Glutathione peroxidase</fullName>
    </recommendedName>
</protein>
<evidence type="ECO:0000256" key="5">
    <source>
        <dbReference type="RuleBase" id="RU000499"/>
    </source>
</evidence>
<dbReference type="PRINTS" id="PR01011">
    <property type="entry name" value="GLUTPROXDASE"/>
</dbReference>